<feature type="compositionally biased region" description="Pro residues" evidence="1">
    <location>
        <begin position="21"/>
        <end position="37"/>
    </location>
</feature>
<evidence type="ECO:0008006" key="4">
    <source>
        <dbReference type="Google" id="ProtNLM"/>
    </source>
</evidence>
<feature type="region of interest" description="Disordered" evidence="1">
    <location>
        <begin position="19"/>
        <end position="38"/>
    </location>
</feature>
<dbReference type="RefSeq" id="WP_147333196.1">
    <property type="nucleotide sequence ID" value="NZ_CP011509.1"/>
</dbReference>
<reference evidence="2 3" key="1">
    <citation type="submission" date="2018-08" db="EMBL/GenBank/DDBJ databases">
        <title>Genomic Encyclopedia of Archaeal and Bacterial Type Strains, Phase II (KMG-II): from individual species to whole genera.</title>
        <authorList>
            <person name="Goeker M."/>
        </authorList>
    </citation>
    <scope>NUCLEOTIDE SEQUENCE [LARGE SCALE GENOMIC DNA]</scope>
    <source>
        <strain evidence="2 3">DSM 2261</strain>
    </source>
</reference>
<proteinExistence type="predicted"/>
<name>A0ABX9JNP9_9BACT</name>
<protein>
    <recommendedName>
        <fullName evidence="4">Carboxypeptidase regulatory-like domain-containing protein</fullName>
    </recommendedName>
</protein>
<keyword evidence="3" id="KW-1185">Reference proteome</keyword>
<evidence type="ECO:0000313" key="3">
    <source>
        <dbReference type="Proteomes" id="UP000256345"/>
    </source>
</evidence>
<dbReference type="SUPFAM" id="SSF49464">
    <property type="entry name" value="Carboxypeptidase regulatory domain-like"/>
    <property type="match status" value="1"/>
</dbReference>
<dbReference type="InterPro" id="IPR008969">
    <property type="entry name" value="CarboxyPept-like_regulatory"/>
</dbReference>
<dbReference type="PROSITE" id="PS51257">
    <property type="entry name" value="PROKAR_LIPOPROTEIN"/>
    <property type="match status" value="1"/>
</dbReference>
<gene>
    <name evidence="2" type="ORF">ATI61_11724</name>
</gene>
<evidence type="ECO:0000313" key="2">
    <source>
        <dbReference type="EMBL" id="REG23181.1"/>
    </source>
</evidence>
<sequence>MKSAAWMWGGGAALLLTACPDPAPKPEPNPGGDPAPPTTLTVTGRVLDGEGQPLENASILIPGDDRHAVDLDRAGAFSIDGVTAPYDVIVVQRTLRTAAVYKGLSRQDLTLPFATREEDDDRSAGLQGTVTGGSTPYDSIRYTRVEFASASSSSATNPNPGGTYYAAVGWRGPASITGTLYVLQSERSRFFSPPSRYLGFGRRDNVTLNDTAMHSAVDITLTPVAEARLAGSITVPDGYALTTLDTHLVPDGSANTYLFSDTEPGSAFDYLVPQIPQSTFTMNVNALMEKPGEPLQTAYSKLYKKGLTAGTRDAALVIQAAPQQGQPANEATEVTRATEFSWTGFTGGIHQFQIQEDDPAEGTFPYTVNIYTSGTRTTLPDLSAVDMSLPASTTFSWNVQGFAPVASMDALSLLSEQGNPFLGSTDVSVGISGSRSFTTSATP</sequence>
<dbReference type="EMBL" id="QUMU01000017">
    <property type="protein sequence ID" value="REG23181.1"/>
    <property type="molecule type" value="Genomic_DNA"/>
</dbReference>
<evidence type="ECO:0000256" key="1">
    <source>
        <dbReference type="SAM" id="MobiDB-lite"/>
    </source>
</evidence>
<comment type="caution">
    <text evidence="2">The sequence shown here is derived from an EMBL/GenBank/DDBJ whole genome shotgun (WGS) entry which is preliminary data.</text>
</comment>
<organism evidence="2 3">
    <name type="scientific">Archangium gephyra</name>
    <dbReference type="NCBI Taxonomy" id="48"/>
    <lineage>
        <taxon>Bacteria</taxon>
        <taxon>Pseudomonadati</taxon>
        <taxon>Myxococcota</taxon>
        <taxon>Myxococcia</taxon>
        <taxon>Myxococcales</taxon>
        <taxon>Cystobacterineae</taxon>
        <taxon>Archangiaceae</taxon>
        <taxon>Archangium</taxon>
    </lineage>
</organism>
<accession>A0ABX9JNP9</accession>
<dbReference type="Proteomes" id="UP000256345">
    <property type="component" value="Unassembled WGS sequence"/>
</dbReference>